<evidence type="ECO:0000313" key="1">
    <source>
        <dbReference type="EMBL" id="MDE1462504.1"/>
    </source>
</evidence>
<reference evidence="1 2" key="1">
    <citation type="submission" date="2022-11" db="EMBL/GenBank/DDBJ databases">
        <title>Spartinivicinus poritis sp. nov., isolated from scleractinian coral Porites lutea.</title>
        <authorList>
            <person name="Zhang G."/>
            <person name="Cai L."/>
            <person name="Wei Q."/>
        </authorList>
    </citation>
    <scope>NUCLEOTIDE SEQUENCE [LARGE SCALE GENOMIC DNA]</scope>
    <source>
        <strain evidence="1 2">A2-2</strain>
    </source>
</reference>
<dbReference type="EMBL" id="JAPMOU010000011">
    <property type="protein sequence ID" value="MDE1462504.1"/>
    <property type="molecule type" value="Genomic_DNA"/>
</dbReference>
<dbReference type="RefSeq" id="WP_274688859.1">
    <property type="nucleotide sequence ID" value="NZ_JAPMOU010000011.1"/>
</dbReference>
<accession>A0ABT5U811</accession>
<gene>
    <name evidence="1" type="ORF">ORQ98_11030</name>
</gene>
<dbReference type="Proteomes" id="UP001528823">
    <property type="component" value="Unassembled WGS sequence"/>
</dbReference>
<sequence length="127" mass="13580">MLNQLLDEAIEKHGGADKLVVSAGATSCGIGIVYEIAKQKNIATLGIVSALADEAETSGFCDKKVFVQAESWEVKDPNGNSYTLYPATLKGEIFKLGGGVVSDCEIAEAREKRLTYEEIPFEPGPTI</sequence>
<comment type="caution">
    <text evidence="1">The sequence shown here is derived from an EMBL/GenBank/DDBJ whole genome shotgun (WGS) entry which is preliminary data.</text>
</comment>
<name>A0ABT5U811_9GAMM</name>
<evidence type="ECO:0000313" key="2">
    <source>
        <dbReference type="Proteomes" id="UP001528823"/>
    </source>
</evidence>
<keyword evidence="2" id="KW-1185">Reference proteome</keyword>
<organism evidence="1 2">
    <name type="scientific">Spartinivicinus poritis</name>
    <dbReference type="NCBI Taxonomy" id="2994640"/>
    <lineage>
        <taxon>Bacteria</taxon>
        <taxon>Pseudomonadati</taxon>
        <taxon>Pseudomonadota</taxon>
        <taxon>Gammaproteobacteria</taxon>
        <taxon>Oceanospirillales</taxon>
        <taxon>Zooshikellaceae</taxon>
        <taxon>Spartinivicinus</taxon>
    </lineage>
</organism>
<proteinExistence type="predicted"/>
<protein>
    <submittedName>
        <fullName evidence="1">Uncharacterized protein</fullName>
    </submittedName>
</protein>